<evidence type="ECO:0000256" key="12">
    <source>
        <dbReference type="SAM" id="MobiDB-lite"/>
    </source>
</evidence>
<dbReference type="FunFam" id="1.10.8.60:FF:000013">
    <property type="entry name" value="DNA polymerase III subunit gamma/tau"/>
    <property type="match status" value="1"/>
</dbReference>
<evidence type="ECO:0000256" key="10">
    <source>
        <dbReference type="ARBA" id="ARBA00049244"/>
    </source>
</evidence>
<dbReference type="FunFam" id="1.20.272.10:FF:000003">
    <property type="entry name" value="DNA polymerase III subunit gamma/tau"/>
    <property type="match status" value="1"/>
</dbReference>
<keyword evidence="2 11" id="KW-0808">Transferase</keyword>
<dbReference type="GO" id="GO:0046872">
    <property type="term" value="F:metal ion binding"/>
    <property type="evidence" value="ECO:0007669"/>
    <property type="project" value="UniProtKB-KW"/>
</dbReference>
<dbReference type="Pfam" id="PF13177">
    <property type="entry name" value="DNA_pol3_delta2"/>
    <property type="match status" value="1"/>
</dbReference>
<comment type="subunit">
    <text evidence="11">DNA polymerase III contains a core (composed of alpha, epsilon and theta chains) that associates with a tau subunit. This core dimerizes to form the POLIII' complex. PolIII' associates with the gamma complex (composed of gamma, delta, delta', psi and chi chains) and with the beta chain to form the complete DNA polymerase III complex.</text>
</comment>
<dbReference type="SMART" id="SM00382">
    <property type="entry name" value="AAA"/>
    <property type="match status" value="1"/>
</dbReference>
<dbReference type="FunFam" id="3.40.50.300:FF:000014">
    <property type="entry name" value="DNA polymerase III subunit gamma/tau"/>
    <property type="match status" value="1"/>
</dbReference>
<keyword evidence="6 11" id="KW-0547">Nucleotide-binding</keyword>
<sequence length="627" mass="67808">MSETAPAPYQVLARKYRPSSFDDLIGQEPMVRTLRNAFTSGRIAHAWMLTGVRGVGKTTTARILARALNFVREDGTGEPTVDLTEEGVHCRAIMEGRHPDVIEMDAASHTGIDDIRDIIDSARYSPVSARFKVYIIDEVHMLSKAAFNGLLKTLEEPPAHVKFVFATTEIRKVPVTVLSRCQRFDLRRIEASTLMQLLGNIAAKEGIEVDTEALRAIARAGEGSARDSLSILDQAIAHGGGRVDADTVHDMLGLADRARTIDLFEHVMRGDTAAAMAELKAQHDTGADPVVVLTDLAEFTHYVTRLKLAPQAAADASATESERTRGQIFAESLSVRILSRTWQMLLKGIAETQTAPRPMLAADMVLVRLCHAADMPTPDEAIRLLQSGEFGGAVPGGGIPARGGASRPASPGQSSAQSVSQPASMPSASVPSGAPVALVHSQRGAGMAARAEAQPAQSVPQLVPQMLPQRAPEPAKPQFLRFEDVIEKARAERDRLLVFALERHVRPVRFEPGQLEITLTPDADPGLPQKIGETLREWTGQRWIVAVSSEGARDTFHEVRLKRRATLLEEAKADPLVQEVLSRFPGAQIVEVREALPPEPVPDGETPNPGGSDAGFDDGYADDSNDD</sequence>
<dbReference type="InterPro" id="IPR022107">
    <property type="entry name" value="DNA_pol_III_gamma/tau_C"/>
</dbReference>
<dbReference type="InterPro" id="IPR003593">
    <property type="entry name" value="AAA+_ATPase"/>
</dbReference>
<dbReference type="Proteomes" id="UP000199647">
    <property type="component" value="Unassembled WGS sequence"/>
</dbReference>
<dbReference type="PANTHER" id="PTHR11669">
    <property type="entry name" value="REPLICATION FACTOR C / DNA POLYMERASE III GAMMA-TAU SUBUNIT"/>
    <property type="match status" value="1"/>
</dbReference>
<evidence type="ECO:0000256" key="9">
    <source>
        <dbReference type="ARBA" id="ARBA00022932"/>
    </source>
</evidence>
<keyword evidence="7" id="KW-0862">Zinc</keyword>
<keyword evidence="4 11" id="KW-0235">DNA replication</keyword>
<dbReference type="Gene3D" id="1.20.272.10">
    <property type="match status" value="1"/>
</dbReference>
<dbReference type="EMBL" id="FOFG01000006">
    <property type="protein sequence ID" value="SEQ61469.1"/>
    <property type="molecule type" value="Genomic_DNA"/>
</dbReference>
<evidence type="ECO:0000256" key="6">
    <source>
        <dbReference type="ARBA" id="ARBA00022741"/>
    </source>
</evidence>
<feature type="region of interest" description="Disordered" evidence="12">
    <location>
        <begin position="393"/>
        <end position="459"/>
    </location>
</feature>
<dbReference type="EC" id="2.7.7.7" evidence="11"/>
<gene>
    <name evidence="11" type="primary">dnaX</name>
    <name evidence="14" type="ORF">SAMN05216548_10635</name>
</gene>
<evidence type="ECO:0000256" key="2">
    <source>
        <dbReference type="ARBA" id="ARBA00022679"/>
    </source>
</evidence>
<reference evidence="14 15" key="1">
    <citation type="submission" date="2016-10" db="EMBL/GenBank/DDBJ databases">
        <authorList>
            <person name="de Groot N.N."/>
        </authorList>
    </citation>
    <scope>NUCLEOTIDE SEQUENCE [LARGE SCALE GENOMIC DNA]</scope>
    <source>
        <strain evidence="14 15">A52C2</strain>
    </source>
</reference>
<evidence type="ECO:0000259" key="13">
    <source>
        <dbReference type="SMART" id="SM00382"/>
    </source>
</evidence>
<keyword evidence="9 11" id="KW-0239">DNA-directed DNA polymerase</keyword>
<protein>
    <recommendedName>
        <fullName evidence="11">DNA polymerase III subunit gamma/tau</fullName>
        <ecNumber evidence="11">2.7.7.7</ecNumber>
    </recommendedName>
</protein>
<evidence type="ECO:0000256" key="1">
    <source>
        <dbReference type="ARBA" id="ARBA00006360"/>
    </source>
</evidence>
<keyword evidence="15" id="KW-1185">Reference proteome</keyword>
<dbReference type="OrthoDB" id="9810148at2"/>
<dbReference type="GO" id="GO:0009360">
    <property type="term" value="C:DNA polymerase III complex"/>
    <property type="evidence" value="ECO:0007669"/>
    <property type="project" value="InterPro"/>
</dbReference>
<dbReference type="NCBIfam" id="NF006585">
    <property type="entry name" value="PRK09111.1"/>
    <property type="match status" value="1"/>
</dbReference>
<dbReference type="Gene3D" id="3.40.50.300">
    <property type="entry name" value="P-loop containing nucleotide triphosphate hydrolases"/>
    <property type="match status" value="1"/>
</dbReference>
<dbReference type="GO" id="GO:0006261">
    <property type="term" value="P:DNA-templated DNA replication"/>
    <property type="evidence" value="ECO:0007669"/>
    <property type="project" value="TreeGrafter"/>
</dbReference>
<dbReference type="Pfam" id="PF12362">
    <property type="entry name" value="DUF3646"/>
    <property type="match status" value="1"/>
</dbReference>
<feature type="compositionally biased region" description="Acidic residues" evidence="12">
    <location>
        <begin position="615"/>
        <end position="627"/>
    </location>
</feature>
<dbReference type="Pfam" id="PF12169">
    <property type="entry name" value="DNA_pol3_gamma3"/>
    <property type="match status" value="1"/>
</dbReference>
<dbReference type="CDD" id="cd00009">
    <property type="entry name" value="AAA"/>
    <property type="match status" value="1"/>
</dbReference>
<proteinExistence type="inferred from homology"/>
<evidence type="ECO:0000256" key="7">
    <source>
        <dbReference type="ARBA" id="ARBA00022833"/>
    </source>
</evidence>
<accession>A0A1H9HGL5</accession>
<feature type="compositionally biased region" description="Low complexity" evidence="12">
    <location>
        <begin position="404"/>
        <end position="437"/>
    </location>
</feature>
<evidence type="ECO:0000313" key="14">
    <source>
        <dbReference type="EMBL" id="SEQ61469.1"/>
    </source>
</evidence>
<dbReference type="GO" id="GO:0003677">
    <property type="term" value="F:DNA binding"/>
    <property type="evidence" value="ECO:0007669"/>
    <property type="project" value="InterPro"/>
</dbReference>
<evidence type="ECO:0000256" key="11">
    <source>
        <dbReference type="RuleBase" id="RU364063"/>
    </source>
</evidence>
<dbReference type="SUPFAM" id="SSF52540">
    <property type="entry name" value="P-loop containing nucleoside triphosphate hydrolases"/>
    <property type="match status" value="1"/>
</dbReference>
<dbReference type="InterPro" id="IPR050238">
    <property type="entry name" value="DNA_Rep/Repair_Clamp_Loader"/>
</dbReference>
<dbReference type="SUPFAM" id="SSF48019">
    <property type="entry name" value="post-AAA+ oligomerization domain-like"/>
    <property type="match status" value="1"/>
</dbReference>
<keyword evidence="8 11" id="KW-0067">ATP-binding</keyword>
<dbReference type="InterPro" id="IPR022754">
    <property type="entry name" value="DNA_pol_III_gamma-3"/>
</dbReference>
<comment type="catalytic activity">
    <reaction evidence="10 11">
        <text>DNA(n) + a 2'-deoxyribonucleoside 5'-triphosphate = DNA(n+1) + diphosphate</text>
        <dbReference type="Rhea" id="RHEA:22508"/>
        <dbReference type="Rhea" id="RHEA-COMP:17339"/>
        <dbReference type="Rhea" id="RHEA-COMP:17340"/>
        <dbReference type="ChEBI" id="CHEBI:33019"/>
        <dbReference type="ChEBI" id="CHEBI:61560"/>
        <dbReference type="ChEBI" id="CHEBI:173112"/>
        <dbReference type="EC" id="2.7.7.7"/>
    </reaction>
</comment>
<dbReference type="CDD" id="cd18137">
    <property type="entry name" value="HLD_clamp_pol_III_gamma_tau"/>
    <property type="match status" value="1"/>
</dbReference>
<dbReference type="GO" id="GO:0005524">
    <property type="term" value="F:ATP binding"/>
    <property type="evidence" value="ECO:0007669"/>
    <property type="project" value="UniProtKB-KW"/>
</dbReference>
<dbReference type="InterPro" id="IPR012763">
    <property type="entry name" value="DNA_pol_III_sug/sutau_N"/>
</dbReference>
<dbReference type="PANTHER" id="PTHR11669:SF0">
    <property type="entry name" value="PROTEIN STICHEL-LIKE 2"/>
    <property type="match status" value="1"/>
</dbReference>
<evidence type="ECO:0000256" key="5">
    <source>
        <dbReference type="ARBA" id="ARBA00022723"/>
    </source>
</evidence>
<dbReference type="NCBIfam" id="TIGR02397">
    <property type="entry name" value="dnaX_nterm"/>
    <property type="match status" value="1"/>
</dbReference>
<evidence type="ECO:0000313" key="15">
    <source>
        <dbReference type="Proteomes" id="UP000199647"/>
    </source>
</evidence>
<dbReference type="InterPro" id="IPR008921">
    <property type="entry name" value="DNA_pol3_clamp-load_cplx_C"/>
</dbReference>
<dbReference type="Pfam" id="PF22608">
    <property type="entry name" value="DNAX_ATPase_lid"/>
    <property type="match status" value="1"/>
</dbReference>
<dbReference type="AlphaFoldDB" id="A0A1H9HGL5"/>
<feature type="domain" description="AAA+ ATPase" evidence="13">
    <location>
        <begin position="43"/>
        <end position="190"/>
    </location>
</feature>
<comment type="similarity">
    <text evidence="1 11">Belongs to the DnaX/STICHEL family.</text>
</comment>
<evidence type="ECO:0000256" key="8">
    <source>
        <dbReference type="ARBA" id="ARBA00022840"/>
    </source>
</evidence>
<dbReference type="InterPro" id="IPR045085">
    <property type="entry name" value="HLD_clamp_pol_III_gamma_tau"/>
</dbReference>
<organism evidence="14 15">
    <name type="scientific">Faunimonas pinastri</name>
    <dbReference type="NCBI Taxonomy" id="1855383"/>
    <lineage>
        <taxon>Bacteria</taxon>
        <taxon>Pseudomonadati</taxon>
        <taxon>Pseudomonadota</taxon>
        <taxon>Alphaproteobacteria</taxon>
        <taxon>Hyphomicrobiales</taxon>
        <taxon>Afifellaceae</taxon>
        <taxon>Faunimonas</taxon>
    </lineage>
</organism>
<dbReference type="RefSeq" id="WP_092496409.1">
    <property type="nucleotide sequence ID" value="NZ_FOFG01000006.1"/>
</dbReference>
<evidence type="ECO:0000256" key="3">
    <source>
        <dbReference type="ARBA" id="ARBA00022695"/>
    </source>
</evidence>
<dbReference type="STRING" id="1855383.SAMN05216548_10635"/>
<dbReference type="GO" id="GO:0003887">
    <property type="term" value="F:DNA-directed DNA polymerase activity"/>
    <property type="evidence" value="ECO:0007669"/>
    <property type="project" value="UniProtKB-KW"/>
</dbReference>
<keyword evidence="3 11" id="KW-0548">Nucleotidyltransferase</keyword>
<dbReference type="InterPro" id="IPR027417">
    <property type="entry name" value="P-loop_NTPase"/>
</dbReference>
<feature type="region of interest" description="Disordered" evidence="12">
    <location>
        <begin position="592"/>
        <end position="627"/>
    </location>
</feature>
<comment type="function">
    <text evidence="11">DNA polymerase III is a complex, multichain enzyme responsible for most of the replicative synthesis in bacteria. This DNA polymerase also exhibits 3' to 5' exonuclease activity.</text>
</comment>
<name>A0A1H9HGL5_9HYPH</name>
<dbReference type="Gene3D" id="1.10.8.60">
    <property type="match status" value="1"/>
</dbReference>
<evidence type="ECO:0000256" key="4">
    <source>
        <dbReference type="ARBA" id="ARBA00022705"/>
    </source>
</evidence>
<keyword evidence="5" id="KW-0479">Metal-binding</keyword>